<evidence type="ECO:0000256" key="1">
    <source>
        <dbReference type="SAM" id="Phobius"/>
    </source>
</evidence>
<name>C3L3Z3_AMOA5</name>
<feature type="transmembrane region" description="Helical" evidence="1">
    <location>
        <begin position="130"/>
        <end position="148"/>
    </location>
</feature>
<dbReference type="NCBIfam" id="NF033580">
    <property type="entry name" value="transpos_IS5_3"/>
    <property type="match status" value="1"/>
</dbReference>
<dbReference type="GO" id="GO:0003677">
    <property type="term" value="F:DNA binding"/>
    <property type="evidence" value="ECO:0007669"/>
    <property type="project" value="InterPro"/>
</dbReference>
<organism evidence="3 4">
    <name type="scientific">Amoebophilus asiaticus (strain 5a2)</name>
    <dbReference type="NCBI Taxonomy" id="452471"/>
    <lineage>
        <taxon>Bacteria</taxon>
        <taxon>Pseudomonadati</taxon>
        <taxon>Bacteroidota</taxon>
        <taxon>Cytophagia</taxon>
        <taxon>Cytophagales</taxon>
        <taxon>Amoebophilaceae</taxon>
        <taxon>Candidatus Amoebophilus</taxon>
    </lineage>
</organism>
<evidence type="ECO:0000313" key="4">
    <source>
        <dbReference type="Proteomes" id="UP000001227"/>
    </source>
</evidence>
<sequence length="149" mass="16643">MQALKKSLNKQAIGRSRAGLSTKIHTLCDGKGRPIAFHLTGGEAHDLQGADALLEKVNAPALLADKAYYAQKRVLARLQKSNCVAVIPSKANHKNKRSYDKQLYKWCYLIEHFFAYLKQYRAIATRYDNLAVNFLGGIYLAASSLWAIC</sequence>
<keyword evidence="1" id="KW-0472">Membrane</keyword>
<dbReference type="AlphaFoldDB" id="C3L3Z3"/>
<dbReference type="HOGENOM" id="CLU_055261_9_1_10"/>
<proteinExistence type="predicted"/>
<evidence type="ECO:0000259" key="2">
    <source>
        <dbReference type="Pfam" id="PF01609"/>
    </source>
</evidence>
<feature type="domain" description="Transposase IS4-like" evidence="2">
    <location>
        <begin position="13"/>
        <end position="141"/>
    </location>
</feature>
<accession>C3L3Z3</accession>
<dbReference type="Pfam" id="PF01609">
    <property type="entry name" value="DDE_Tnp_1"/>
    <property type="match status" value="1"/>
</dbReference>
<dbReference type="eggNOG" id="COG3293">
    <property type="taxonomic scope" value="Bacteria"/>
</dbReference>
<protein>
    <recommendedName>
        <fullName evidence="2">Transposase IS4-like domain-containing protein</fullName>
    </recommendedName>
</protein>
<gene>
    <name evidence="3" type="ordered locus">Aasi_1761</name>
</gene>
<reference evidence="3 4" key="1">
    <citation type="journal article" date="2010" name="J. Bacteriol.">
        <title>The genome of the amoeba symbiont 'Candidatus Amoebophilus asiaticus' reveals common mechanisms for host cell interaction among amoeba-associated bacteria.</title>
        <authorList>
            <person name="Schmitz-Esser S."/>
            <person name="Tischler P."/>
            <person name="Arnold R."/>
            <person name="Montanaro J."/>
            <person name="Wagner M."/>
            <person name="Rattei T."/>
            <person name="Horn M."/>
        </authorList>
    </citation>
    <scope>NUCLEOTIDE SEQUENCE [LARGE SCALE GENOMIC DNA]</scope>
    <source>
        <strain evidence="3 4">5a2</strain>
    </source>
</reference>
<dbReference type="KEGG" id="aas:Aasi_1761"/>
<keyword evidence="1" id="KW-0812">Transmembrane</keyword>
<dbReference type="InterPro" id="IPR002559">
    <property type="entry name" value="Transposase_11"/>
</dbReference>
<dbReference type="Proteomes" id="UP000001227">
    <property type="component" value="Chromosome"/>
</dbReference>
<evidence type="ECO:0000313" key="3">
    <source>
        <dbReference type="EMBL" id="ACP21034.1"/>
    </source>
</evidence>
<dbReference type="PANTHER" id="PTHR30007">
    <property type="entry name" value="PHP DOMAIN PROTEIN"/>
    <property type="match status" value="1"/>
</dbReference>
<dbReference type="PANTHER" id="PTHR30007:SF1">
    <property type="entry name" value="BLR1914 PROTEIN"/>
    <property type="match status" value="1"/>
</dbReference>
<dbReference type="GO" id="GO:0006313">
    <property type="term" value="P:DNA transposition"/>
    <property type="evidence" value="ECO:0007669"/>
    <property type="project" value="InterPro"/>
</dbReference>
<dbReference type="GO" id="GO:0004803">
    <property type="term" value="F:transposase activity"/>
    <property type="evidence" value="ECO:0007669"/>
    <property type="project" value="InterPro"/>
</dbReference>
<dbReference type="EMBL" id="CP001102">
    <property type="protein sequence ID" value="ACP21034.1"/>
    <property type="molecule type" value="Genomic_DNA"/>
</dbReference>
<keyword evidence="4" id="KW-1185">Reference proteome</keyword>
<keyword evidence="1" id="KW-1133">Transmembrane helix</keyword>